<sequence>NNAFAKFLNPSPFITSNARPSRAQNSVQASVTDNLTFSGIGDCFEEE</sequence>
<dbReference type="EMBL" id="CAJOBI010156920">
    <property type="protein sequence ID" value="CAF4835137.1"/>
    <property type="molecule type" value="Genomic_DNA"/>
</dbReference>
<accession>A0A8S3BMQ5</accession>
<dbReference type="Proteomes" id="UP000676336">
    <property type="component" value="Unassembled WGS sequence"/>
</dbReference>
<gene>
    <name evidence="1" type="ORF">SMN809_LOCUS48672</name>
</gene>
<comment type="caution">
    <text evidence="1">The sequence shown here is derived from an EMBL/GenBank/DDBJ whole genome shotgun (WGS) entry which is preliminary data.</text>
</comment>
<name>A0A8S3BMQ5_9BILA</name>
<dbReference type="AlphaFoldDB" id="A0A8S3BMQ5"/>
<organism evidence="1 2">
    <name type="scientific">Rotaria magnacalcarata</name>
    <dbReference type="NCBI Taxonomy" id="392030"/>
    <lineage>
        <taxon>Eukaryota</taxon>
        <taxon>Metazoa</taxon>
        <taxon>Spiralia</taxon>
        <taxon>Gnathifera</taxon>
        <taxon>Rotifera</taxon>
        <taxon>Eurotatoria</taxon>
        <taxon>Bdelloidea</taxon>
        <taxon>Philodinida</taxon>
        <taxon>Philodinidae</taxon>
        <taxon>Rotaria</taxon>
    </lineage>
</organism>
<evidence type="ECO:0000313" key="1">
    <source>
        <dbReference type="EMBL" id="CAF4835137.1"/>
    </source>
</evidence>
<feature type="non-terminal residue" evidence="1">
    <location>
        <position position="1"/>
    </location>
</feature>
<protein>
    <submittedName>
        <fullName evidence="1">Uncharacterized protein</fullName>
    </submittedName>
</protein>
<reference evidence="1" key="1">
    <citation type="submission" date="2021-02" db="EMBL/GenBank/DDBJ databases">
        <authorList>
            <person name="Nowell W R."/>
        </authorList>
    </citation>
    <scope>NUCLEOTIDE SEQUENCE</scope>
</reference>
<evidence type="ECO:0000313" key="2">
    <source>
        <dbReference type="Proteomes" id="UP000676336"/>
    </source>
</evidence>
<proteinExistence type="predicted"/>